<dbReference type="PROSITE" id="PS01311">
    <property type="entry name" value="LGT"/>
    <property type="match status" value="1"/>
</dbReference>
<evidence type="ECO:0000313" key="8">
    <source>
        <dbReference type="EMBL" id="PPI88450.1"/>
    </source>
</evidence>
<keyword evidence="3 7" id="KW-0808">Transferase</keyword>
<comment type="function">
    <text evidence="7">Catalyzes the transfer of the diacylglyceryl group from phosphatidylglycerol to the sulfhydryl group of the N-terminal cysteine of a prolipoprotein, the first step in the formation of mature lipoproteins.</text>
</comment>
<keyword evidence="4 7" id="KW-0812">Transmembrane</keyword>
<dbReference type="PANTHER" id="PTHR30589:SF0">
    <property type="entry name" value="PHOSPHATIDYLGLYCEROL--PROLIPOPROTEIN DIACYLGLYCERYL TRANSFERASE"/>
    <property type="match status" value="1"/>
</dbReference>
<keyword evidence="2 7" id="KW-1003">Cell membrane</keyword>
<protein>
    <recommendedName>
        <fullName evidence="7">Phosphatidylglycerol--prolipoprotein diacylglyceryl transferase</fullName>
        <ecNumber evidence="7">2.5.1.145</ecNumber>
    </recommendedName>
</protein>
<evidence type="ECO:0000256" key="4">
    <source>
        <dbReference type="ARBA" id="ARBA00022692"/>
    </source>
</evidence>
<proteinExistence type="inferred from homology"/>
<keyword evidence="6 7" id="KW-0472">Membrane</keyword>
<evidence type="ECO:0000313" key="9">
    <source>
        <dbReference type="Proteomes" id="UP000295937"/>
    </source>
</evidence>
<feature type="transmembrane region" description="Helical" evidence="7">
    <location>
        <begin position="100"/>
        <end position="118"/>
    </location>
</feature>
<dbReference type="OrthoDB" id="871140at2"/>
<comment type="pathway">
    <text evidence="7">Protein modification; lipoprotein biosynthesis (diacylglyceryl transfer).</text>
</comment>
<keyword evidence="5 7" id="KW-1133">Transmembrane helix</keyword>
<evidence type="ECO:0000256" key="5">
    <source>
        <dbReference type="ARBA" id="ARBA00022989"/>
    </source>
</evidence>
<dbReference type="EC" id="2.5.1.145" evidence="7"/>
<feature type="transmembrane region" description="Helical" evidence="7">
    <location>
        <begin position="200"/>
        <end position="218"/>
    </location>
</feature>
<dbReference type="GO" id="GO:0005886">
    <property type="term" value="C:plasma membrane"/>
    <property type="evidence" value="ECO:0007669"/>
    <property type="project" value="UniProtKB-SubCell"/>
</dbReference>
<dbReference type="PANTHER" id="PTHR30589">
    <property type="entry name" value="PROLIPOPROTEIN DIACYLGLYCERYL TRANSFERASE"/>
    <property type="match status" value="1"/>
</dbReference>
<dbReference type="UniPathway" id="UPA00664"/>
<dbReference type="EMBL" id="PDKR01000004">
    <property type="protein sequence ID" value="PPI88450.1"/>
    <property type="molecule type" value="Genomic_DNA"/>
</dbReference>
<comment type="subcellular location">
    <subcellularLocation>
        <location evidence="7">Cell membrane</location>
        <topology evidence="7">Multi-pass membrane protein</topology>
    </subcellularLocation>
</comment>
<evidence type="ECO:0000256" key="6">
    <source>
        <dbReference type="ARBA" id="ARBA00023136"/>
    </source>
</evidence>
<dbReference type="AlphaFoldDB" id="A0A2P5T1N0"/>
<feature type="transmembrane region" description="Helical" evidence="7">
    <location>
        <begin position="224"/>
        <end position="242"/>
    </location>
</feature>
<dbReference type="Pfam" id="PF01790">
    <property type="entry name" value="LGT"/>
    <property type="match status" value="1"/>
</dbReference>
<sequence length="288" mass="33333">MSIKYIVFPKINPIIFSIGPIDFRWYGLMYLVGLIFALWLANRRIHNIYNNWKKKELENIIYFCFFGAVLGGRIGYMLFYNLPLLIEDPLSLIKIWEGGMSFHGGLIGVVLVIIYFSYKNKYMFLEISDFITPLVPFGLGAGRLGNFINGELWGRVTLKSPLAMMFSNAYHEDLLFALDNPRYQELLNYYGALPRHPSQLYEFFLEGILLFLILNIFIKKSRPIGSTSGLFLICYGIFRTTAEFFREPDIQLGFFYNTISMGQILSIPMVIIGGIIIIWSNIRLKEKE</sequence>
<dbReference type="GO" id="GO:0042158">
    <property type="term" value="P:lipoprotein biosynthetic process"/>
    <property type="evidence" value="ECO:0007669"/>
    <property type="project" value="UniProtKB-UniRule"/>
</dbReference>
<evidence type="ECO:0000256" key="7">
    <source>
        <dbReference type="HAMAP-Rule" id="MF_01147"/>
    </source>
</evidence>
<comment type="catalytic activity">
    <reaction evidence="7">
        <text>L-cysteinyl-[prolipoprotein] + a 1,2-diacyl-sn-glycero-3-phospho-(1'-sn-glycerol) = an S-1,2-diacyl-sn-glyceryl-L-cysteinyl-[prolipoprotein] + sn-glycerol 1-phosphate + H(+)</text>
        <dbReference type="Rhea" id="RHEA:56712"/>
        <dbReference type="Rhea" id="RHEA-COMP:14679"/>
        <dbReference type="Rhea" id="RHEA-COMP:14680"/>
        <dbReference type="ChEBI" id="CHEBI:15378"/>
        <dbReference type="ChEBI" id="CHEBI:29950"/>
        <dbReference type="ChEBI" id="CHEBI:57685"/>
        <dbReference type="ChEBI" id="CHEBI:64716"/>
        <dbReference type="ChEBI" id="CHEBI:140658"/>
        <dbReference type="EC" id="2.5.1.145"/>
    </reaction>
</comment>
<organism evidence="8 9">
    <name type="scientific">Candidatus Pantoea edessiphila</name>
    <dbReference type="NCBI Taxonomy" id="2044610"/>
    <lineage>
        <taxon>Bacteria</taxon>
        <taxon>Pseudomonadati</taxon>
        <taxon>Pseudomonadota</taxon>
        <taxon>Gammaproteobacteria</taxon>
        <taxon>Enterobacterales</taxon>
        <taxon>Erwiniaceae</taxon>
        <taxon>Pantoea</taxon>
    </lineage>
</organism>
<dbReference type="InterPro" id="IPR001640">
    <property type="entry name" value="Lgt"/>
</dbReference>
<feature type="binding site" evidence="7">
    <location>
        <position position="143"/>
    </location>
    <ligand>
        <name>a 1,2-diacyl-sn-glycero-3-phospho-(1'-sn-glycerol)</name>
        <dbReference type="ChEBI" id="CHEBI:64716"/>
    </ligand>
</feature>
<evidence type="ECO:0000256" key="1">
    <source>
        <dbReference type="ARBA" id="ARBA00007150"/>
    </source>
</evidence>
<comment type="similarity">
    <text evidence="1 7">Belongs to the Lgt family.</text>
</comment>
<dbReference type="GO" id="GO:0008961">
    <property type="term" value="F:phosphatidylglycerol-prolipoprotein diacylglyceryl transferase activity"/>
    <property type="evidence" value="ECO:0007669"/>
    <property type="project" value="UniProtKB-UniRule"/>
</dbReference>
<feature type="transmembrane region" description="Helical" evidence="7">
    <location>
        <begin position="60"/>
        <end position="80"/>
    </location>
</feature>
<dbReference type="NCBIfam" id="TIGR00544">
    <property type="entry name" value="lgt"/>
    <property type="match status" value="1"/>
</dbReference>
<dbReference type="Proteomes" id="UP000295937">
    <property type="component" value="Unassembled WGS sequence"/>
</dbReference>
<evidence type="ECO:0000256" key="2">
    <source>
        <dbReference type="ARBA" id="ARBA00022475"/>
    </source>
</evidence>
<reference evidence="8 9" key="1">
    <citation type="journal article" date="2018" name="Genome Biol. Evol.">
        <title>Cladogenesis and Genomic Streamlining in Extracellular Endosymbionts of Tropical Stink Bugs.</title>
        <authorList>
            <person name="Otero-Bravo A."/>
            <person name="Goffredi S."/>
            <person name="Sabree Z.L."/>
        </authorList>
    </citation>
    <scope>NUCLEOTIDE SEQUENCE [LARGE SCALE GENOMIC DNA]</scope>
    <source>
        <strain evidence="8 9">SoEO</strain>
    </source>
</reference>
<name>A0A2P5T1N0_9GAMM</name>
<feature type="transmembrane region" description="Helical" evidence="7">
    <location>
        <begin position="23"/>
        <end position="40"/>
    </location>
</feature>
<gene>
    <name evidence="7" type="primary">lgt</name>
    <name evidence="8" type="ORF">CRV09_02780</name>
</gene>
<dbReference type="RefSeq" id="WP_136132641.1">
    <property type="nucleotide sequence ID" value="NZ_PDKR01000004.1"/>
</dbReference>
<feature type="transmembrane region" description="Helical" evidence="7">
    <location>
        <begin position="254"/>
        <end position="279"/>
    </location>
</feature>
<dbReference type="HAMAP" id="MF_01147">
    <property type="entry name" value="Lgt"/>
    <property type="match status" value="1"/>
</dbReference>
<comment type="caution">
    <text evidence="8">The sequence shown here is derived from an EMBL/GenBank/DDBJ whole genome shotgun (WGS) entry which is preliminary data.</text>
</comment>
<evidence type="ECO:0000256" key="3">
    <source>
        <dbReference type="ARBA" id="ARBA00022679"/>
    </source>
</evidence>
<keyword evidence="8" id="KW-0449">Lipoprotein</keyword>
<accession>A0A2P5T1N0</accession>